<evidence type="ECO:0000256" key="6">
    <source>
        <dbReference type="ARBA" id="ARBA00023136"/>
    </source>
</evidence>
<evidence type="ECO:0000313" key="8">
    <source>
        <dbReference type="EMBL" id="AOV08030.1"/>
    </source>
</evidence>
<feature type="transmembrane region" description="Helical" evidence="7">
    <location>
        <begin position="46"/>
        <end position="67"/>
    </location>
</feature>
<dbReference type="RefSeq" id="WP_075528175.1">
    <property type="nucleotide sequence ID" value="NZ_CP017560.1"/>
</dbReference>
<feature type="transmembrane region" description="Helical" evidence="7">
    <location>
        <begin position="73"/>
        <end position="95"/>
    </location>
</feature>
<comment type="subcellular location">
    <subcellularLocation>
        <location evidence="1">Cell membrane</location>
        <topology evidence="1">Multi-pass membrane protein</topology>
    </subcellularLocation>
</comment>
<accession>A0A1D8JH39</accession>
<sequence length="134" mass="14136">MNKIGVSTFILRFVLGISFFVHGLLKFQAGIGNIAGWFESIGIPGFAAYLVGTIELVGGIALILGIGTRLVSVLLGLILIGAIVKVKLAVGFVGAEMAGYELDLAFLAIALFLAVNGSKQWAMDTFVFNRSANE</sequence>
<name>A0A1D8JH39_9BACL</name>
<feature type="transmembrane region" description="Helical" evidence="7">
    <location>
        <begin position="6"/>
        <end position="25"/>
    </location>
</feature>
<proteinExistence type="inferred from homology"/>
<dbReference type="PANTHER" id="PTHR33452">
    <property type="entry name" value="OXIDOREDUCTASE CATD-RELATED"/>
    <property type="match status" value="1"/>
</dbReference>
<keyword evidence="3" id="KW-1003">Cell membrane</keyword>
<dbReference type="GO" id="GO:0005886">
    <property type="term" value="C:plasma membrane"/>
    <property type="evidence" value="ECO:0007669"/>
    <property type="project" value="UniProtKB-SubCell"/>
</dbReference>
<evidence type="ECO:0000256" key="2">
    <source>
        <dbReference type="ARBA" id="ARBA00006679"/>
    </source>
</evidence>
<evidence type="ECO:0000256" key="4">
    <source>
        <dbReference type="ARBA" id="ARBA00022692"/>
    </source>
</evidence>
<keyword evidence="6 7" id="KW-0472">Membrane</keyword>
<comment type="similarity">
    <text evidence="2">Belongs to the DoxX family.</text>
</comment>
<evidence type="ECO:0000313" key="9">
    <source>
        <dbReference type="Proteomes" id="UP000185746"/>
    </source>
</evidence>
<keyword evidence="4 7" id="KW-0812">Transmembrane</keyword>
<evidence type="ECO:0000256" key="7">
    <source>
        <dbReference type="SAM" id="Phobius"/>
    </source>
</evidence>
<dbReference type="InterPro" id="IPR051907">
    <property type="entry name" value="DoxX-like_oxidoreductase"/>
</dbReference>
<dbReference type="PANTHER" id="PTHR33452:SF1">
    <property type="entry name" value="INNER MEMBRANE PROTEIN YPHA-RELATED"/>
    <property type="match status" value="1"/>
</dbReference>
<evidence type="ECO:0000256" key="3">
    <source>
        <dbReference type="ARBA" id="ARBA00022475"/>
    </source>
</evidence>
<keyword evidence="9" id="KW-1185">Reference proteome</keyword>
<gene>
    <name evidence="8" type="ORF">BI350_11105</name>
</gene>
<dbReference type="EMBL" id="CP017560">
    <property type="protein sequence ID" value="AOV08030.1"/>
    <property type="molecule type" value="Genomic_DNA"/>
</dbReference>
<feature type="transmembrane region" description="Helical" evidence="7">
    <location>
        <begin position="102"/>
        <end position="122"/>
    </location>
</feature>
<keyword evidence="5 7" id="KW-1133">Transmembrane helix</keyword>
<evidence type="ECO:0000256" key="5">
    <source>
        <dbReference type="ARBA" id="ARBA00022989"/>
    </source>
</evidence>
<dbReference type="Proteomes" id="UP000185746">
    <property type="component" value="Chromosome"/>
</dbReference>
<dbReference type="Pfam" id="PF07681">
    <property type="entry name" value="DoxX"/>
    <property type="match status" value="1"/>
</dbReference>
<dbReference type="AlphaFoldDB" id="A0A1D8JH39"/>
<reference evidence="8 9" key="1">
    <citation type="submission" date="2016-09" db="EMBL/GenBank/DDBJ databases">
        <title>Complete genome sequence of the Lysinibacillus sphaericus LMG 22257, a specie of Bacillus with ureolytic activity that can effectively biodeposit calcium carbonate.</title>
        <authorList>
            <person name="Yan W."/>
        </authorList>
    </citation>
    <scope>NUCLEOTIDE SEQUENCE [LARGE SCALE GENOMIC DNA]</scope>
    <source>
        <strain evidence="8 9">LMG 22257</strain>
    </source>
</reference>
<dbReference type="InterPro" id="IPR032808">
    <property type="entry name" value="DoxX"/>
</dbReference>
<protein>
    <submittedName>
        <fullName evidence="8">Oxidoreductase</fullName>
    </submittedName>
</protein>
<evidence type="ECO:0000256" key="1">
    <source>
        <dbReference type="ARBA" id="ARBA00004651"/>
    </source>
</evidence>
<organism evidence="8 9">
    <name type="scientific">Sporosarcina ureilytica</name>
    <dbReference type="NCBI Taxonomy" id="298596"/>
    <lineage>
        <taxon>Bacteria</taxon>
        <taxon>Bacillati</taxon>
        <taxon>Bacillota</taxon>
        <taxon>Bacilli</taxon>
        <taxon>Bacillales</taxon>
        <taxon>Caryophanaceae</taxon>
        <taxon>Sporosarcina</taxon>
    </lineage>
</organism>
<dbReference type="KEGG" id="surl:BI350_11105"/>